<dbReference type="AlphaFoldDB" id="F9DH66"/>
<name>F9DH66_9BACT</name>
<evidence type="ECO:0000313" key="1">
    <source>
        <dbReference type="EMBL" id="EGQ19192.1"/>
    </source>
</evidence>
<dbReference type="EMBL" id="AFPY01000040">
    <property type="protein sequence ID" value="EGQ19192.1"/>
    <property type="molecule type" value="Genomic_DNA"/>
</dbReference>
<reference evidence="1 2" key="1">
    <citation type="submission" date="2011-04" db="EMBL/GenBank/DDBJ databases">
        <authorList>
            <person name="Muzny D."/>
            <person name="Qin X."/>
            <person name="Deng J."/>
            <person name="Jiang H."/>
            <person name="Liu Y."/>
            <person name="Qu J."/>
            <person name="Song X.-Z."/>
            <person name="Zhang L."/>
            <person name="Thornton R."/>
            <person name="Coyle M."/>
            <person name="Francisco L."/>
            <person name="Jackson L."/>
            <person name="Javaid M."/>
            <person name="Korchina V."/>
            <person name="Kovar C."/>
            <person name="Mata R."/>
            <person name="Mathew T."/>
            <person name="Ngo R."/>
            <person name="Nguyen L."/>
            <person name="Nguyen N."/>
            <person name="Okwuonu G."/>
            <person name="Ongeri F."/>
            <person name="Pham C."/>
            <person name="Simmons D."/>
            <person name="Wilczek-Boney K."/>
            <person name="Hale W."/>
            <person name="Jakkamsetti A."/>
            <person name="Pham P."/>
            <person name="Ruth R."/>
            <person name="San Lucas F."/>
            <person name="Warren J."/>
            <person name="Zhang J."/>
            <person name="Zhao Z."/>
            <person name="Zhou C."/>
            <person name="Zhu D."/>
            <person name="Lee S."/>
            <person name="Bess C."/>
            <person name="Blankenburg K."/>
            <person name="Forbes L."/>
            <person name="Fu Q."/>
            <person name="Gubbala S."/>
            <person name="Hirani K."/>
            <person name="Jayaseelan J.C."/>
            <person name="Lara F."/>
            <person name="Munidasa M."/>
            <person name="Palculict T."/>
            <person name="Patil S."/>
            <person name="Pu L.-L."/>
            <person name="Saada N."/>
            <person name="Tang L."/>
            <person name="Weissenberger G."/>
            <person name="Zhu Y."/>
            <person name="Hemphill L."/>
            <person name="Shang Y."/>
            <person name="Youmans B."/>
            <person name="Ayvaz T."/>
            <person name="Ross M."/>
            <person name="Santibanez J."/>
            <person name="Aqrawi P."/>
            <person name="Gross S."/>
            <person name="Joshi V."/>
            <person name="Fowler G."/>
            <person name="Nazareth L."/>
            <person name="Reid J."/>
            <person name="Worley K."/>
            <person name="Petrosino J."/>
            <person name="Highlander S."/>
            <person name="Gibbs R."/>
        </authorList>
    </citation>
    <scope>NUCLEOTIDE SEQUENCE [LARGE SCALE GENOMIC DNA]</scope>
    <source>
        <strain evidence="1 2">ATCC 700821</strain>
    </source>
</reference>
<evidence type="ECO:0000313" key="2">
    <source>
        <dbReference type="Proteomes" id="UP000004123"/>
    </source>
</evidence>
<accession>F9DH66</accession>
<comment type="caution">
    <text evidence="1">The sequence shown here is derived from an EMBL/GenBank/DDBJ whole genome shotgun (WGS) entry which is preliminary data.</text>
</comment>
<organism evidence="1 2">
    <name type="scientific">Prevotella pallens ATCC 700821</name>
    <dbReference type="NCBI Taxonomy" id="997353"/>
    <lineage>
        <taxon>Bacteria</taxon>
        <taxon>Pseudomonadati</taxon>
        <taxon>Bacteroidota</taxon>
        <taxon>Bacteroidia</taxon>
        <taxon>Bacteroidales</taxon>
        <taxon>Prevotellaceae</taxon>
        <taxon>Prevotella</taxon>
    </lineage>
</organism>
<dbReference type="Proteomes" id="UP000004123">
    <property type="component" value="Unassembled WGS sequence"/>
</dbReference>
<dbReference type="HOGENOM" id="CLU_3237792_0_0_10"/>
<protein>
    <submittedName>
        <fullName evidence="1">Uncharacterized protein</fullName>
    </submittedName>
</protein>
<sequence>MQRYSKYLKRQNINNSEKVFFAMYSLQIKEINIIFAHNIIRYI</sequence>
<proteinExistence type="predicted"/>
<dbReference type="STRING" id="997353.HMPREF9144_1006"/>
<gene>
    <name evidence="1" type="ORF">HMPREF9144_1006</name>
</gene>